<protein>
    <recommendedName>
        <fullName evidence="8">Kinesin-like protein</fullName>
    </recommendedName>
</protein>
<dbReference type="SUPFAM" id="SSF52540">
    <property type="entry name" value="P-loop containing nucleoside triphosphate hydrolases"/>
    <property type="match status" value="1"/>
</dbReference>
<comment type="similarity">
    <text evidence="1">Belongs to the TRAFAC class myosin-kinesin ATPase superfamily. Kinesin family. KIN-14 subfamily.</text>
</comment>
<dbReference type="STRING" id="4536.A0A0E0HE44"/>
<evidence type="ECO:0000256" key="6">
    <source>
        <dbReference type="ARBA" id="ARBA00023175"/>
    </source>
</evidence>
<dbReference type="GO" id="GO:0008017">
    <property type="term" value="F:microtubule binding"/>
    <property type="evidence" value="ECO:0007669"/>
    <property type="project" value="InterPro"/>
</dbReference>
<dbReference type="InterPro" id="IPR027417">
    <property type="entry name" value="P-loop_NTPase"/>
</dbReference>
<dbReference type="PRINTS" id="PR00380">
    <property type="entry name" value="KINESINHEAVY"/>
</dbReference>
<proteinExistence type="inferred from homology"/>
<dbReference type="GO" id="GO:0005874">
    <property type="term" value="C:microtubule"/>
    <property type="evidence" value="ECO:0007669"/>
    <property type="project" value="UniProtKB-KW"/>
</dbReference>
<keyword evidence="6 7" id="KW-0505">Motor protein</keyword>
<evidence type="ECO:0000256" key="3">
    <source>
        <dbReference type="ARBA" id="ARBA00022741"/>
    </source>
</evidence>
<evidence type="ECO:0000256" key="9">
    <source>
        <dbReference type="SAM" id="MobiDB-lite"/>
    </source>
</evidence>
<feature type="domain" description="Kinesin motor" evidence="10">
    <location>
        <begin position="236"/>
        <end position="560"/>
    </location>
</feature>
<dbReference type="Gene3D" id="3.40.850.10">
    <property type="entry name" value="Kinesin motor domain"/>
    <property type="match status" value="1"/>
</dbReference>
<evidence type="ECO:0000256" key="4">
    <source>
        <dbReference type="ARBA" id="ARBA00022840"/>
    </source>
</evidence>
<dbReference type="HOGENOM" id="CLU_007631_2_1_1"/>
<feature type="binding site" evidence="7">
    <location>
        <begin position="319"/>
        <end position="326"/>
    </location>
    <ligand>
        <name>ATP</name>
        <dbReference type="ChEBI" id="CHEBI:30616"/>
    </ligand>
</feature>
<keyword evidence="2 8" id="KW-0493">Microtubule</keyword>
<dbReference type="AlphaFoldDB" id="A0A0E0HE44"/>
<dbReference type="PROSITE" id="PS00411">
    <property type="entry name" value="KINESIN_MOTOR_1"/>
    <property type="match status" value="1"/>
</dbReference>
<keyword evidence="3 7" id="KW-0547">Nucleotide-binding</keyword>
<organism evidence="11">
    <name type="scientific">Oryza nivara</name>
    <name type="common">Indian wild rice</name>
    <name type="synonym">Oryza sativa f. spontanea</name>
    <dbReference type="NCBI Taxonomy" id="4536"/>
    <lineage>
        <taxon>Eukaryota</taxon>
        <taxon>Viridiplantae</taxon>
        <taxon>Streptophyta</taxon>
        <taxon>Embryophyta</taxon>
        <taxon>Tracheophyta</taxon>
        <taxon>Spermatophyta</taxon>
        <taxon>Magnoliopsida</taxon>
        <taxon>Liliopsida</taxon>
        <taxon>Poales</taxon>
        <taxon>Poaceae</taxon>
        <taxon>BOP clade</taxon>
        <taxon>Oryzoideae</taxon>
        <taxon>Oryzeae</taxon>
        <taxon>Oryzinae</taxon>
        <taxon>Oryza</taxon>
    </lineage>
</organism>
<evidence type="ECO:0000256" key="8">
    <source>
        <dbReference type="RuleBase" id="RU000394"/>
    </source>
</evidence>
<feature type="region of interest" description="Disordered" evidence="9">
    <location>
        <begin position="1"/>
        <end position="142"/>
    </location>
</feature>
<dbReference type="PANTHER" id="PTHR47972:SF2">
    <property type="entry name" value="KINESIN-LIKE PROTEIN KIN-14S"/>
    <property type="match status" value="1"/>
</dbReference>
<evidence type="ECO:0000256" key="2">
    <source>
        <dbReference type="ARBA" id="ARBA00022701"/>
    </source>
</evidence>
<evidence type="ECO:0000259" key="10">
    <source>
        <dbReference type="PROSITE" id="PS50067"/>
    </source>
</evidence>
<dbReference type="OMA" id="HIWLVDL"/>
<feature type="compositionally biased region" description="Basic and acidic residues" evidence="9">
    <location>
        <begin position="640"/>
        <end position="652"/>
    </location>
</feature>
<dbReference type="GO" id="GO:0005524">
    <property type="term" value="F:ATP binding"/>
    <property type="evidence" value="ECO:0007669"/>
    <property type="project" value="UniProtKB-UniRule"/>
</dbReference>
<dbReference type="PANTHER" id="PTHR47972">
    <property type="entry name" value="KINESIN-LIKE PROTEIN KLP-3"/>
    <property type="match status" value="1"/>
</dbReference>
<dbReference type="InterPro" id="IPR027640">
    <property type="entry name" value="Kinesin-like_fam"/>
</dbReference>
<keyword evidence="4 7" id="KW-0067">ATP-binding</keyword>
<dbReference type="InterPro" id="IPR036961">
    <property type="entry name" value="Kinesin_motor_dom_sf"/>
</dbReference>
<dbReference type="Gramene" id="ONIVA05G16150.1">
    <property type="protein sequence ID" value="ONIVA05G16150.1"/>
    <property type="gene ID" value="ONIVA05G16150"/>
</dbReference>
<reference evidence="11" key="2">
    <citation type="submission" date="2018-04" db="EMBL/GenBank/DDBJ databases">
        <title>OnivRS2 (Oryza nivara Reference Sequence Version 2).</title>
        <authorList>
            <person name="Zhang J."/>
            <person name="Kudrna D."/>
            <person name="Lee S."/>
            <person name="Talag J."/>
            <person name="Rajasekar S."/>
            <person name="Welchert J."/>
            <person name="Hsing Y.-I."/>
            <person name="Wing R.A."/>
        </authorList>
    </citation>
    <scope>NUCLEOTIDE SEQUENCE [LARGE SCALE GENOMIC DNA]</scope>
    <source>
        <strain evidence="11">SL10</strain>
    </source>
</reference>
<evidence type="ECO:0000256" key="1">
    <source>
        <dbReference type="ARBA" id="ARBA00010899"/>
    </source>
</evidence>
<dbReference type="PROSITE" id="PS50067">
    <property type="entry name" value="KINESIN_MOTOR_2"/>
    <property type="match status" value="1"/>
</dbReference>
<evidence type="ECO:0000313" key="11">
    <source>
        <dbReference type="EnsemblPlants" id="ONIVA05G16150.1"/>
    </source>
</evidence>
<dbReference type="InterPro" id="IPR019821">
    <property type="entry name" value="Kinesin_motor_CS"/>
</dbReference>
<dbReference type="SMART" id="SM00129">
    <property type="entry name" value="KISc"/>
    <property type="match status" value="1"/>
</dbReference>
<evidence type="ECO:0000313" key="12">
    <source>
        <dbReference type="Proteomes" id="UP000006591"/>
    </source>
</evidence>
<keyword evidence="12" id="KW-1185">Reference proteome</keyword>
<dbReference type="EnsemblPlants" id="ONIVA05G16150.1">
    <property type="protein sequence ID" value="ONIVA05G16150.1"/>
    <property type="gene ID" value="ONIVA05G16150"/>
</dbReference>
<evidence type="ECO:0000256" key="5">
    <source>
        <dbReference type="ARBA" id="ARBA00023054"/>
    </source>
</evidence>
<dbReference type="GO" id="GO:0003777">
    <property type="term" value="F:microtubule motor activity"/>
    <property type="evidence" value="ECO:0007669"/>
    <property type="project" value="InterPro"/>
</dbReference>
<keyword evidence="5" id="KW-0175">Coiled coil</keyword>
<dbReference type="FunFam" id="3.40.850.10:FF:000061">
    <property type="entry name" value="Kinesin-like protein"/>
    <property type="match status" value="1"/>
</dbReference>
<dbReference type="GO" id="GO:0007018">
    <property type="term" value="P:microtubule-based movement"/>
    <property type="evidence" value="ECO:0007669"/>
    <property type="project" value="InterPro"/>
</dbReference>
<dbReference type="CDD" id="cd01366">
    <property type="entry name" value="KISc_C_terminal"/>
    <property type="match status" value="1"/>
</dbReference>
<dbReference type="Pfam" id="PF00225">
    <property type="entry name" value="Kinesin"/>
    <property type="match status" value="1"/>
</dbReference>
<dbReference type="InterPro" id="IPR001752">
    <property type="entry name" value="Kinesin_motor_dom"/>
</dbReference>
<accession>A0A0E0HE44</accession>
<evidence type="ECO:0000256" key="7">
    <source>
        <dbReference type="PROSITE-ProRule" id="PRU00283"/>
    </source>
</evidence>
<sequence length="899" mass="98734">MRCTGAPSNGRLVSASSKIKSAPPIPPLPQTPPRLLLRSPNQIPNSAPPRARRRKQIAAMEADPAPSSTPPPSSPAPAASPSRRPPGEEGGGAERVEVEEYVDPPSPDCCGGADPDHAPPPSPKGEEPVVSAEEEQAAVAGGEGEALRSFLEEFGDQGDDSLIPSPKLKQINTPDRLAALRFLGGKYNSLLERYKQQVAKCAEECAPRYDGLKKKYADECAERRRLYNELIELRGNIRVFCRCRPLSTAEISNGCSSIVQIDPSHETELQFVPSDKDRKAFKFDHVFGPSDNQETVFAESLPVVRSVMDGFNVCIFAYGQTGTGKTFTMEGIPEDRGVNYRALEELFRLSEERSSSVAYTFAVSILEVYNEKIRDLLDESSEQTGRKLDIKQTADGTQEVAGLIEAPIYTIDGVWEKLKVGAKNRSVGATSANELSSRSHSLVKVTVRSEHLVTGQKWRSHIWLVDLAGSERVNKTEVEGDRLKESQFINKSLSALGDVISALASKNAHIPYRNSKLTHLLQSSLGGDCKTLMFVQISPSSADSGETLCSLNFASRVRAIDHGPARKQADPAETFKLKQMTEKIRHEEKENAKLLESLQLTQLKYASRENVIKTLQEKIREAEQTSKTYQQRVRELENELANEKKAARDTARSTKPPLAPMRQRPPLGRIGNHIPPKAPLKLRLSKAPTIQNKENIPVMMNKGSSGADTSKAVAGKARRVSLTPVIRHIPLQPKRRSSLAVLPTQREQLSIFPDKRSVSRLSHIQMPRRSIATFNSIPATPLAAAAHKQVDGTPEARQLRRIEFSSSKFRSPPALARFNSRNNALSPQQKLRLASGSGNASKICFSVQKRVILGSPAPVKSSLLSGTGIFNPALREKMMAAKIGNAQRVFNTNRRKSVL</sequence>
<dbReference type="Proteomes" id="UP000006591">
    <property type="component" value="Chromosome 5"/>
</dbReference>
<name>A0A0E0HE44_ORYNI</name>
<dbReference type="eggNOG" id="KOG0239">
    <property type="taxonomic scope" value="Eukaryota"/>
</dbReference>
<feature type="region of interest" description="Disordered" evidence="9">
    <location>
        <begin position="640"/>
        <end position="677"/>
    </location>
</feature>
<reference evidence="11" key="1">
    <citation type="submission" date="2015-04" db="UniProtKB">
        <authorList>
            <consortium name="EnsemblPlants"/>
        </authorList>
    </citation>
    <scope>IDENTIFICATION</scope>
    <source>
        <strain evidence="11">SL10</strain>
    </source>
</reference>
<feature type="compositionally biased region" description="Pro residues" evidence="9">
    <location>
        <begin position="23"/>
        <end position="32"/>
    </location>
</feature>